<name>A0ABY6F3A8_9GAMM</name>
<dbReference type="Proteomes" id="UP001063782">
    <property type="component" value="Chromosome"/>
</dbReference>
<proteinExistence type="predicted"/>
<gene>
    <name evidence="1" type="ORF">LU297_07275</name>
</gene>
<keyword evidence="2" id="KW-1185">Reference proteome</keyword>
<accession>A0ABY6F3A8</accession>
<sequence length="83" mass="9714">MENEYILTREPVRRFEDVEDENLGVKIETVTLNNDVDSIIKIIENLKSKYETISPDDIAIIILPEKHMANNLYDLVKNRIKNI</sequence>
<evidence type="ECO:0000313" key="1">
    <source>
        <dbReference type="EMBL" id="UXZ04385.1"/>
    </source>
</evidence>
<protein>
    <submittedName>
        <fullName evidence="1">Uncharacterized protein</fullName>
    </submittedName>
</protein>
<reference evidence="1" key="1">
    <citation type="submission" date="2021-12" db="EMBL/GenBank/DDBJ databases">
        <title>taxonomy of Moraxella sp. ZY201224.</title>
        <authorList>
            <person name="Li F."/>
        </authorList>
    </citation>
    <scope>NUCLEOTIDE SEQUENCE</scope>
    <source>
        <strain evidence="1">ZY201224</strain>
    </source>
</reference>
<organism evidence="1 2">
    <name type="scientific">Moraxella nasicaprae</name>
    <dbReference type="NCBI Taxonomy" id="2904122"/>
    <lineage>
        <taxon>Bacteria</taxon>
        <taxon>Pseudomonadati</taxon>
        <taxon>Pseudomonadota</taxon>
        <taxon>Gammaproteobacteria</taxon>
        <taxon>Moraxellales</taxon>
        <taxon>Moraxellaceae</taxon>
        <taxon>Moraxella</taxon>
    </lineage>
</organism>
<dbReference type="RefSeq" id="WP_263075873.1">
    <property type="nucleotide sequence ID" value="NZ_CP089977.1"/>
</dbReference>
<evidence type="ECO:0000313" key="2">
    <source>
        <dbReference type="Proteomes" id="UP001063782"/>
    </source>
</evidence>
<dbReference type="EMBL" id="CP089977">
    <property type="protein sequence ID" value="UXZ04385.1"/>
    <property type="molecule type" value="Genomic_DNA"/>
</dbReference>